<dbReference type="OrthoDB" id="441444at2759"/>
<dbReference type="GO" id="GO:1990904">
    <property type="term" value="C:ribonucleoprotein complex"/>
    <property type="evidence" value="ECO:0007669"/>
    <property type="project" value="UniProtKB-KW"/>
</dbReference>
<dbReference type="GO" id="GO:0006412">
    <property type="term" value="P:translation"/>
    <property type="evidence" value="ECO:0007669"/>
    <property type="project" value="InterPro"/>
</dbReference>
<dbReference type="GO" id="GO:0003735">
    <property type="term" value="F:structural constituent of ribosome"/>
    <property type="evidence" value="ECO:0007669"/>
    <property type="project" value="InterPro"/>
</dbReference>
<dbReference type="InterPro" id="IPR005290">
    <property type="entry name" value="Ribosomal_uS15_bac-type"/>
</dbReference>
<dbReference type="EMBL" id="ML119666">
    <property type="protein sequence ID" value="RPA83249.1"/>
    <property type="molecule type" value="Genomic_DNA"/>
</dbReference>
<evidence type="ECO:0000256" key="2">
    <source>
        <dbReference type="ARBA" id="ARBA00022980"/>
    </source>
</evidence>
<keyword evidence="6" id="KW-1185">Reference proteome</keyword>
<sequence>MIAQALKKKEANIARRRSLDSARESLIVDPILGRPTPFTAQLDSVPHPPPSFDRIAKLSPEDQAAVTQNLASQPQNFYLTPQELTAALETSREITAPRSKSDTTPVDPQLLKDHEEAHRRATEAITRITSIGNGSSLERTRLKKSLCIDTFGRHNTDSTLPPDPAHAERFQKSLENKLPRAGPDTGSSEVQAAIFTAKIRALAAHMKVNKQDKMNRANLRELCHKRQKILRYLKKKERGGGRYRYVMEQLGLDDAAVERQLYM</sequence>
<dbReference type="Gene3D" id="1.10.287.10">
    <property type="entry name" value="S15/NS1, RNA-binding"/>
    <property type="match status" value="1"/>
</dbReference>
<dbReference type="CDD" id="cd00353">
    <property type="entry name" value="Ribosomal_S15p_S13e"/>
    <property type="match status" value="1"/>
</dbReference>
<dbReference type="PANTHER" id="PTHR23321">
    <property type="entry name" value="RIBOSOMAL PROTEIN S15, BACTERIAL AND ORGANELLAR"/>
    <property type="match status" value="1"/>
</dbReference>
<dbReference type="PROSITE" id="PS00362">
    <property type="entry name" value="RIBOSOMAL_S15"/>
    <property type="match status" value="1"/>
</dbReference>
<reference evidence="5 6" key="1">
    <citation type="journal article" date="2018" name="Nat. Ecol. Evol.">
        <title>Pezizomycetes genomes reveal the molecular basis of ectomycorrhizal truffle lifestyle.</title>
        <authorList>
            <person name="Murat C."/>
            <person name="Payen T."/>
            <person name="Noel B."/>
            <person name="Kuo A."/>
            <person name="Morin E."/>
            <person name="Chen J."/>
            <person name="Kohler A."/>
            <person name="Krizsan K."/>
            <person name="Balestrini R."/>
            <person name="Da Silva C."/>
            <person name="Montanini B."/>
            <person name="Hainaut M."/>
            <person name="Levati E."/>
            <person name="Barry K.W."/>
            <person name="Belfiori B."/>
            <person name="Cichocki N."/>
            <person name="Clum A."/>
            <person name="Dockter R.B."/>
            <person name="Fauchery L."/>
            <person name="Guy J."/>
            <person name="Iotti M."/>
            <person name="Le Tacon F."/>
            <person name="Lindquist E.A."/>
            <person name="Lipzen A."/>
            <person name="Malagnac F."/>
            <person name="Mello A."/>
            <person name="Molinier V."/>
            <person name="Miyauchi S."/>
            <person name="Poulain J."/>
            <person name="Riccioni C."/>
            <person name="Rubini A."/>
            <person name="Sitrit Y."/>
            <person name="Splivallo R."/>
            <person name="Traeger S."/>
            <person name="Wang M."/>
            <person name="Zifcakova L."/>
            <person name="Wipf D."/>
            <person name="Zambonelli A."/>
            <person name="Paolocci F."/>
            <person name="Nowrousian M."/>
            <person name="Ottonello S."/>
            <person name="Baldrian P."/>
            <person name="Spatafora J.W."/>
            <person name="Henrissat B."/>
            <person name="Nagy L.G."/>
            <person name="Aury J.M."/>
            <person name="Wincker P."/>
            <person name="Grigoriev I.V."/>
            <person name="Bonfante P."/>
            <person name="Martin F.M."/>
        </authorList>
    </citation>
    <scope>NUCLEOTIDE SEQUENCE [LARGE SCALE GENOMIC DNA]</scope>
    <source>
        <strain evidence="5 6">RN42</strain>
    </source>
</reference>
<evidence type="ECO:0000313" key="5">
    <source>
        <dbReference type="EMBL" id="RPA83249.1"/>
    </source>
</evidence>
<dbReference type="AlphaFoldDB" id="A0A3N4IAZ7"/>
<dbReference type="InterPro" id="IPR009068">
    <property type="entry name" value="uS15_NS1_RNA-bd_sf"/>
</dbReference>
<dbReference type="SUPFAM" id="SSF47060">
    <property type="entry name" value="S15/NS1 RNA-binding domain"/>
    <property type="match status" value="1"/>
</dbReference>
<dbReference type="Pfam" id="PF00312">
    <property type="entry name" value="Ribosomal_S15"/>
    <property type="match status" value="1"/>
</dbReference>
<evidence type="ECO:0000256" key="3">
    <source>
        <dbReference type="ARBA" id="ARBA00023274"/>
    </source>
</evidence>
<dbReference type="STRING" id="1160509.A0A3N4IAZ7"/>
<keyword evidence="3 4" id="KW-0687">Ribonucleoprotein</keyword>
<organism evidence="5 6">
    <name type="scientific">Ascobolus immersus RN42</name>
    <dbReference type="NCBI Taxonomy" id="1160509"/>
    <lineage>
        <taxon>Eukaryota</taxon>
        <taxon>Fungi</taxon>
        <taxon>Dikarya</taxon>
        <taxon>Ascomycota</taxon>
        <taxon>Pezizomycotina</taxon>
        <taxon>Pezizomycetes</taxon>
        <taxon>Pezizales</taxon>
        <taxon>Ascobolaceae</taxon>
        <taxon>Ascobolus</taxon>
    </lineage>
</organism>
<keyword evidence="2 4" id="KW-0689">Ribosomal protein</keyword>
<dbReference type="PANTHER" id="PTHR23321:SF26">
    <property type="entry name" value="SMALL RIBOSOMAL SUBUNIT PROTEIN US15M"/>
    <property type="match status" value="1"/>
</dbReference>
<dbReference type="Proteomes" id="UP000275078">
    <property type="component" value="Unassembled WGS sequence"/>
</dbReference>
<evidence type="ECO:0000256" key="1">
    <source>
        <dbReference type="ARBA" id="ARBA00008434"/>
    </source>
</evidence>
<evidence type="ECO:0000313" key="6">
    <source>
        <dbReference type="Proteomes" id="UP000275078"/>
    </source>
</evidence>
<dbReference type="InterPro" id="IPR000589">
    <property type="entry name" value="Ribosomal_uS15"/>
</dbReference>
<dbReference type="GO" id="GO:0005840">
    <property type="term" value="C:ribosome"/>
    <property type="evidence" value="ECO:0007669"/>
    <property type="project" value="UniProtKB-KW"/>
</dbReference>
<name>A0A3N4IAZ7_ASCIM</name>
<evidence type="ECO:0000256" key="4">
    <source>
        <dbReference type="RuleBase" id="RU003919"/>
    </source>
</evidence>
<dbReference type="SMART" id="SM01387">
    <property type="entry name" value="Ribosomal_S15"/>
    <property type="match status" value="1"/>
</dbReference>
<accession>A0A3N4IAZ7</accession>
<comment type="similarity">
    <text evidence="1 4">Belongs to the universal ribosomal protein uS15 family.</text>
</comment>
<dbReference type="GO" id="GO:0005737">
    <property type="term" value="C:cytoplasm"/>
    <property type="evidence" value="ECO:0007669"/>
    <property type="project" value="UniProtKB-ARBA"/>
</dbReference>
<proteinExistence type="inferred from homology"/>
<dbReference type="HAMAP" id="MF_01343_B">
    <property type="entry name" value="Ribosomal_uS15_B"/>
    <property type="match status" value="1"/>
</dbReference>
<gene>
    <name evidence="5" type="ORF">BJ508DRAFT_413645</name>
</gene>
<protein>
    <submittedName>
        <fullName evidence="5">S15/NS1 RNA-binding domain-containing protein</fullName>
    </submittedName>
</protein>